<keyword evidence="1 2" id="KW-0808">Transferase</keyword>
<keyword evidence="4" id="KW-0812">Transmembrane</keyword>
<dbReference type="InterPro" id="IPR048254">
    <property type="entry name" value="CDP_ALCOHOL_P_TRANSF_CS"/>
</dbReference>
<feature type="compositionally biased region" description="Basic and acidic residues" evidence="3">
    <location>
        <begin position="1"/>
        <end position="15"/>
    </location>
</feature>
<protein>
    <submittedName>
        <fullName evidence="5">Phosphatidylglycerophosphate synthase</fullName>
    </submittedName>
</protein>
<dbReference type="GO" id="GO:0016780">
    <property type="term" value="F:phosphotransferase activity, for other substituted phosphate groups"/>
    <property type="evidence" value="ECO:0007669"/>
    <property type="project" value="InterPro"/>
</dbReference>
<comment type="similarity">
    <text evidence="2">Belongs to the CDP-alcohol phosphatidyltransferase class-I family.</text>
</comment>
<dbReference type="InterPro" id="IPR000462">
    <property type="entry name" value="CDP-OH_P_trans"/>
</dbReference>
<evidence type="ECO:0000313" key="6">
    <source>
        <dbReference type="Proteomes" id="UP000294506"/>
    </source>
</evidence>
<feature type="transmembrane region" description="Helical" evidence="4">
    <location>
        <begin position="131"/>
        <end position="152"/>
    </location>
</feature>
<evidence type="ECO:0000256" key="1">
    <source>
        <dbReference type="ARBA" id="ARBA00022679"/>
    </source>
</evidence>
<sequence length="276" mass="28480">MDTTGRDPDQHRDATPEQGPPAAEAPEGGAPVGAPVGGTSRGRAARDAIILILAPGAVALALALTLAPDAGIGLLIIAAALIAPVVAAVSLLRRRPRVVTTADRVTLLRVGLVGVLAGAAVLILVEAIPSRSWALAILAGVALLLDAVDGWVARHTHSSTPSGARLDMEADAAALLVVSLIAASTVGWWAVAIGAMRYLFVAASRVRPALRGQLRYSLFRRTVAAIQASVLWVALLPITPVPFAVAVTGIALTLLVISFTRDAIVLERSAQTETRR</sequence>
<dbReference type="GO" id="GO:0008654">
    <property type="term" value="P:phospholipid biosynthetic process"/>
    <property type="evidence" value="ECO:0007669"/>
    <property type="project" value="InterPro"/>
</dbReference>
<evidence type="ECO:0000313" key="5">
    <source>
        <dbReference type="EMBL" id="TDS83025.1"/>
    </source>
</evidence>
<evidence type="ECO:0000256" key="4">
    <source>
        <dbReference type="SAM" id="Phobius"/>
    </source>
</evidence>
<dbReference type="RefSeq" id="WP_133726576.1">
    <property type="nucleotide sequence ID" value="NZ_SOAN01000011.1"/>
</dbReference>
<evidence type="ECO:0000256" key="3">
    <source>
        <dbReference type="SAM" id="MobiDB-lite"/>
    </source>
</evidence>
<feature type="transmembrane region" description="Helical" evidence="4">
    <location>
        <begin position="105"/>
        <end position="125"/>
    </location>
</feature>
<feature type="transmembrane region" description="Helical" evidence="4">
    <location>
        <begin position="72"/>
        <end position="93"/>
    </location>
</feature>
<keyword evidence="6" id="KW-1185">Reference proteome</keyword>
<keyword evidence="4" id="KW-1133">Transmembrane helix</keyword>
<dbReference type="Pfam" id="PF01066">
    <property type="entry name" value="CDP-OH_P_transf"/>
    <property type="match status" value="1"/>
</dbReference>
<organism evidence="5 6">
    <name type="scientific">Nesterenkonia aurantiaca</name>
    <dbReference type="NCBI Taxonomy" id="1436010"/>
    <lineage>
        <taxon>Bacteria</taxon>
        <taxon>Bacillati</taxon>
        <taxon>Actinomycetota</taxon>
        <taxon>Actinomycetes</taxon>
        <taxon>Micrococcales</taxon>
        <taxon>Micrococcaceae</taxon>
        <taxon>Nesterenkonia</taxon>
    </lineage>
</organism>
<dbReference type="AlphaFoldDB" id="A0A4R7FWC0"/>
<feature type="region of interest" description="Disordered" evidence="3">
    <location>
        <begin position="1"/>
        <end position="39"/>
    </location>
</feature>
<dbReference type="EMBL" id="SOAN01000011">
    <property type="protein sequence ID" value="TDS83025.1"/>
    <property type="molecule type" value="Genomic_DNA"/>
</dbReference>
<accession>A0A4R7FWC0</accession>
<feature type="compositionally biased region" description="Low complexity" evidence="3">
    <location>
        <begin position="16"/>
        <end position="34"/>
    </location>
</feature>
<reference evidence="5 6" key="1">
    <citation type="submission" date="2019-03" db="EMBL/GenBank/DDBJ databases">
        <title>Genomic Encyclopedia of Type Strains, Phase III (KMG-III): the genomes of soil and plant-associated and newly described type strains.</title>
        <authorList>
            <person name="Whitman W."/>
        </authorList>
    </citation>
    <scope>NUCLEOTIDE SEQUENCE [LARGE SCALE GENOMIC DNA]</scope>
    <source>
        <strain evidence="5 6">DSM 27373</strain>
    </source>
</reference>
<comment type="caution">
    <text evidence="5">The sequence shown here is derived from an EMBL/GenBank/DDBJ whole genome shotgun (WGS) entry which is preliminary data.</text>
</comment>
<evidence type="ECO:0000256" key="2">
    <source>
        <dbReference type="RuleBase" id="RU003750"/>
    </source>
</evidence>
<dbReference type="InterPro" id="IPR043130">
    <property type="entry name" value="CDP-OH_PTrfase_TM_dom"/>
</dbReference>
<dbReference type="Gene3D" id="1.20.120.1760">
    <property type="match status" value="1"/>
</dbReference>
<name>A0A4R7FWC0_9MICC</name>
<feature type="transmembrane region" description="Helical" evidence="4">
    <location>
        <begin position="48"/>
        <end position="66"/>
    </location>
</feature>
<dbReference type="Proteomes" id="UP000294506">
    <property type="component" value="Unassembled WGS sequence"/>
</dbReference>
<proteinExistence type="inferred from homology"/>
<gene>
    <name evidence="5" type="ORF">EV640_11130</name>
</gene>
<keyword evidence="4" id="KW-0472">Membrane</keyword>
<dbReference type="GO" id="GO:0016020">
    <property type="term" value="C:membrane"/>
    <property type="evidence" value="ECO:0007669"/>
    <property type="project" value="InterPro"/>
</dbReference>
<feature type="transmembrane region" description="Helical" evidence="4">
    <location>
        <begin position="241"/>
        <end position="259"/>
    </location>
</feature>
<dbReference type="PROSITE" id="PS00379">
    <property type="entry name" value="CDP_ALCOHOL_P_TRANSF"/>
    <property type="match status" value="1"/>
</dbReference>